<dbReference type="Pfam" id="PF06155">
    <property type="entry name" value="GBBH-like_N"/>
    <property type="match status" value="1"/>
</dbReference>
<dbReference type="PANTHER" id="PTHR35303">
    <property type="entry name" value="OS02G0197800 PROTEIN"/>
    <property type="match status" value="1"/>
</dbReference>
<dbReference type="FunFam" id="3.30.2020.30:FF:000002">
    <property type="entry name" value="Putative gamma-butyrobetaine dioxygenase"/>
    <property type="match status" value="1"/>
</dbReference>
<evidence type="ECO:0000256" key="3">
    <source>
        <dbReference type="ARBA" id="ARBA00022723"/>
    </source>
</evidence>
<evidence type="ECO:0000313" key="8">
    <source>
        <dbReference type="EMBL" id="HFT92444.1"/>
    </source>
</evidence>
<dbReference type="InterPro" id="IPR038492">
    <property type="entry name" value="GBBH-like_N_sf"/>
</dbReference>
<evidence type="ECO:0000256" key="5">
    <source>
        <dbReference type="ARBA" id="ARBA00023002"/>
    </source>
</evidence>
<protein>
    <submittedName>
        <fullName evidence="8">DUF971 domain-containing protein</fullName>
    </submittedName>
</protein>
<sequence length="104" mass="11823">MTPMPSDISPVHDGRAVRILWQDGHESLYENIYLREHCQCAECVHEWTGEKLISRDKIPPDIRPVSVTAVGNYAISIRFSDGHGTGVYSFDLLRKICPCRICLH</sequence>
<proteinExistence type="inferred from homology"/>
<evidence type="ECO:0000256" key="6">
    <source>
        <dbReference type="ARBA" id="ARBA00023004"/>
    </source>
</evidence>
<evidence type="ECO:0000256" key="2">
    <source>
        <dbReference type="ARBA" id="ARBA00008654"/>
    </source>
</evidence>
<keyword evidence="5" id="KW-0560">Oxidoreductase</keyword>
<comment type="similarity">
    <text evidence="2">Belongs to the gamma-BBH/TMLD family.</text>
</comment>
<keyword evidence="4" id="KW-0223">Dioxygenase</keyword>
<evidence type="ECO:0000259" key="7">
    <source>
        <dbReference type="Pfam" id="PF06155"/>
    </source>
</evidence>
<name>A0A7C3LVJ9_9BACT</name>
<feature type="domain" description="Gamma-butyrobetaine hydroxylase-like N-terminal" evidence="7">
    <location>
        <begin position="12"/>
        <end position="94"/>
    </location>
</feature>
<keyword evidence="6" id="KW-0408">Iron</keyword>
<dbReference type="EMBL" id="DTMM01000009">
    <property type="protein sequence ID" value="HFT92444.1"/>
    <property type="molecule type" value="Genomic_DNA"/>
</dbReference>
<dbReference type="Gene3D" id="3.30.2020.30">
    <property type="match status" value="1"/>
</dbReference>
<dbReference type="GO" id="GO:0051213">
    <property type="term" value="F:dioxygenase activity"/>
    <property type="evidence" value="ECO:0007669"/>
    <property type="project" value="UniProtKB-KW"/>
</dbReference>
<dbReference type="InterPro" id="IPR010376">
    <property type="entry name" value="GBBH-like_N"/>
</dbReference>
<dbReference type="AlphaFoldDB" id="A0A7C3LVJ9"/>
<keyword evidence="3" id="KW-0479">Metal-binding</keyword>
<accession>A0A7C3LVJ9</accession>
<comment type="cofactor">
    <cofactor evidence="1">
        <name>Fe(2+)</name>
        <dbReference type="ChEBI" id="CHEBI:29033"/>
    </cofactor>
</comment>
<reference evidence="8" key="1">
    <citation type="journal article" date="2020" name="mSystems">
        <title>Genome- and Community-Level Interaction Insights into Carbon Utilization and Element Cycling Functions of Hydrothermarchaeota in Hydrothermal Sediment.</title>
        <authorList>
            <person name="Zhou Z."/>
            <person name="Liu Y."/>
            <person name="Xu W."/>
            <person name="Pan J."/>
            <person name="Luo Z.H."/>
            <person name="Li M."/>
        </authorList>
    </citation>
    <scope>NUCLEOTIDE SEQUENCE [LARGE SCALE GENOMIC DNA]</scope>
    <source>
        <strain evidence="8">SpSt-902</strain>
    </source>
</reference>
<evidence type="ECO:0000256" key="4">
    <source>
        <dbReference type="ARBA" id="ARBA00022964"/>
    </source>
</evidence>
<gene>
    <name evidence="8" type="ORF">ENX03_00610</name>
</gene>
<comment type="caution">
    <text evidence="8">The sequence shown here is derived from an EMBL/GenBank/DDBJ whole genome shotgun (WGS) entry which is preliminary data.</text>
</comment>
<dbReference type="GO" id="GO:0046872">
    <property type="term" value="F:metal ion binding"/>
    <property type="evidence" value="ECO:0007669"/>
    <property type="project" value="UniProtKB-KW"/>
</dbReference>
<organism evidence="8">
    <name type="scientific">Leptospirillum ferriphilum</name>
    <dbReference type="NCBI Taxonomy" id="178606"/>
    <lineage>
        <taxon>Bacteria</taxon>
        <taxon>Pseudomonadati</taxon>
        <taxon>Nitrospirota</taxon>
        <taxon>Nitrospiria</taxon>
        <taxon>Nitrospirales</taxon>
        <taxon>Nitrospiraceae</taxon>
        <taxon>Leptospirillum</taxon>
    </lineage>
</organism>
<evidence type="ECO:0000256" key="1">
    <source>
        <dbReference type="ARBA" id="ARBA00001954"/>
    </source>
</evidence>